<protein>
    <recommendedName>
        <fullName evidence="3">Nudix hydrolase domain-containing protein</fullName>
    </recommendedName>
</protein>
<evidence type="ECO:0000313" key="5">
    <source>
        <dbReference type="Proteomes" id="UP000237082"/>
    </source>
</evidence>
<reference evidence="5" key="1">
    <citation type="submission" date="2018-02" db="EMBL/GenBank/DDBJ databases">
        <authorList>
            <person name="O'Hara-Hanley K."/>
            <person name="Soby S."/>
        </authorList>
    </citation>
    <scope>NUCLEOTIDE SEQUENCE [LARGE SCALE GENOMIC DNA]</scope>
    <source>
        <strain evidence="5">MWU14-2602</strain>
    </source>
</reference>
<dbReference type="InterPro" id="IPR000086">
    <property type="entry name" value="NUDIX_hydrolase_dom"/>
</dbReference>
<dbReference type="OrthoDB" id="8596137at2"/>
<accession>A0A2S5DDL6</accession>
<feature type="domain" description="Nudix hydrolase" evidence="3">
    <location>
        <begin position="7"/>
        <end position="132"/>
    </location>
</feature>
<evidence type="ECO:0000313" key="4">
    <source>
        <dbReference type="EMBL" id="POZ61101.1"/>
    </source>
</evidence>
<dbReference type="PROSITE" id="PS51462">
    <property type="entry name" value="NUDIX"/>
    <property type="match status" value="1"/>
</dbReference>
<evidence type="ECO:0000259" key="3">
    <source>
        <dbReference type="PROSITE" id="PS51462"/>
    </source>
</evidence>
<proteinExistence type="predicted"/>
<dbReference type="Proteomes" id="UP000237082">
    <property type="component" value="Unassembled WGS sequence"/>
</dbReference>
<evidence type="ECO:0000256" key="2">
    <source>
        <dbReference type="ARBA" id="ARBA00022801"/>
    </source>
</evidence>
<keyword evidence="2" id="KW-0378">Hydrolase</keyword>
<dbReference type="InterPro" id="IPR020084">
    <property type="entry name" value="NUDIX_hydrolase_CS"/>
</dbReference>
<dbReference type="SUPFAM" id="SSF55811">
    <property type="entry name" value="Nudix"/>
    <property type="match status" value="1"/>
</dbReference>
<dbReference type="Gene3D" id="3.90.79.10">
    <property type="entry name" value="Nucleoside Triphosphate Pyrophosphohydrolase"/>
    <property type="match status" value="1"/>
</dbReference>
<evidence type="ECO:0000256" key="1">
    <source>
        <dbReference type="ARBA" id="ARBA00001946"/>
    </source>
</evidence>
<dbReference type="PROSITE" id="PS00893">
    <property type="entry name" value="NUDIX_BOX"/>
    <property type="match status" value="1"/>
</dbReference>
<keyword evidence="5" id="KW-1185">Reference proteome</keyword>
<dbReference type="Pfam" id="PF00293">
    <property type="entry name" value="NUDIX"/>
    <property type="match status" value="1"/>
</dbReference>
<organism evidence="4 5">
    <name type="scientific">Chromobacterium alticapitis</name>
    <dbReference type="NCBI Taxonomy" id="2073169"/>
    <lineage>
        <taxon>Bacteria</taxon>
        <taxon>Pseudomonadati</taxon>
        <taxon>Pseudomonadota</taxon>
        <taxon>Betaproteobacteria</taxon>
        <taxon>Neisseriales</taxon>
        <taxon>Chromobacteriaceae</taxon>
        <taxon>Chromobacterium</taxon>
    </lineage>
</organism>
<comment type="cofactor">
    <cofactor evidence="1">
        <name>Mg(2+)</name>
        <dbReference type="ChEBI" id="CHEBI:18420"/>
    </cofactor>
</comment>
<sequence length="138" mass="14935">MESGMSGMDQATSVLILLSDGQRYAWQRRAWDDDSHPGCLDFAAGGGVEPDESPLQAAQRELAEELGVSELALRPLGEATLEGERCALFQGELPGSWQLGPEVDALLILALEEMRVVPRERLHPQLAQWLGKARAAGA</sequence>
<dbReference type="InterPro" id="IPR015797">
    <property type="entry name" value="NUDIX_hydrolase-like_dom_sf"/>
</dbReference>
<comment type="caution">
    <text evidence="4">The sequence shown here is derived from an EMBL/GenBank/DDBJ whole genome shotgun (WGS) entry which is preliminary data.</text>
</comment>
<gene>
    <name evidence="4" type="ORF">C2I19_15550</name>
</gene>
<name>A0A2S5DDL6_9NEIS</name>
<dbReference type="EMBL" id="PQWB01000073">
    <property type="protein sequence ID" value="POZ61101.1"/>
    <property type="molecule type" value="Genomic_DNA"/>
</dbReference>
<dbReference type="AlphaFoldDB" id="A0A2S5DDL6"/>
<dbReference type="GO" id="GO:0016787">
    <property type="term" value="F:hydrolase activity"/>
    <property type="evidence" value="ECO:0007669"/>
    <property type="project" value="UniProtKB-KW"/>
</dbReference>